<reference evidence="3" key="1">
    <citation type="submission" date="2023-07" db="EMBL/GenBank/DDBJ databases">
        <title>Genome sequencing of Purple Non-Sulfur Bacteria from various extreme environments.</title>
        <authorList>
            <person name="Mayer M."/>
        </authorList>
    </citation>
    <scope>NUCLEOTIDE SEQUENCE [LARGE SCALE GENOMIC DNA]</scope>
    <source>
        <strain evidence="3">DSM 17935</strain>
    </source>
</reference>
<feature type="transmembrane region" description="Helical" evidence="1">
    <location>
        <begin position="117"/>
        <end position="135"/>
    </location>
</feature>
<evidence type="ECO:0000313" key="3">
    <source>
        <dbReference type="Proteomes" id="UP001209755"/>
    </source>
</evidence>
<comment type="caution">
    <text evidence="2">The sequence shown here is derived from an EMBL/GenBank/DDBJ whole genome shotgun (WGS) entry which is preliminary data.</text>
</comment>
<evidence type="ECO:0000256" key="1">
    <source>
        <dbReference type="SAM" id="Phobius"/>
    </source>
</evidence>
<organism evidence="2 3">
    <name type="scientific">Rhodobium gokarnense</name>
    <dbReference type="NCBI Taxonomy" id="364296"/>
    <lineage>
        <taxon>Bacteria</taxon>
        <taxon>Pseudomonadati</taxon>
        <taxon>Pseudomonadota</taxon>
        <taxon>Alphaproteobacteria</taxon>
        <taxon>Hyphomicrobiales</taxon>
        <taxon>Rhodobiaceae</taxon>
        <taxon>Rhodobium</taxon>
    </lineage>
</organism>
<dbReference type="EMBL" id="JAOQNS010000004">
    <property type="protein sequence ID" value="MCW2307256.1"/>
    <property type="molecule type" value="Genomic_DNA"/>
</dbReference>
<name>A0ABT3HA33_9HYPH</name>
<feature type="transmembrane region" description="Helical" evidence="1">
    <location>
        <begin position="53"/>
        <end position="77"/>
    </location>
</feature>
<evidence type="ECO:0000313" key="2">
    <source>
        <dbReference type="EMBL" id="MCW2307256.1"/>
    </source>
</evidence>
<keyword evidence="3" id="KW-1185">Reference proteome</keyword>
<protein>
    <submittedName>
        <fullName evidence="2">Branched-subunit amino acid permease</fullName>
    </submittedName>
</protein>
<feature type="transmembrane region" description="Helical" evidence="1">
    <location>
        <begin position="178"/>
        <end position="199"/>
    </location>
</feature>
<feature type="transmembrane region" description="Helical" evidence="1">
    <location>
        <begin position="84"/>
        <end position="105"/>
    </location>
</feature>
<sequence length="250" mass="26532">MTAPPPETSLEDSTGASGRAWFLRGIAAVVSFPAFILAGAFIGFAGLARDSGLTFLEAVVTTATIWALPSQVVLIGAMTGGASVLGAGIAVAFSAVRLMPMVVAWVPVVRDTDTPRWKLALLSHFVAVTSWVFAMSRLPDIPRPARLSFFAGFATSLTVINICVTAVAFQMVGHLPELLGAALFFLMPIYFLCSLWAAARLLVDRLAMLTGLVLGPVFFLAAPGFDLLWTGLVGGTAAYLIGRWWDARRA</sequence>
<accession>A0ABT3HA33</accession>
<feature type="transmembrane region" description="Helical" evidence="1">
    <location>
        <begin position="147"/>
        <end position="172"/>
    </location>
</feature>
<dbReference type="Pfam" id="PF03591">
    <property type="entry name" value="AzlC"/>
    <property type="match status" value="1"/>
</dbReference>
<dbReference type="Proteomes" id="UP001209755">
    <property type="component" value="Unassembled WGS sequence"/>
</dbReference>
<feature type="transmembrane region" description="Helical" evidence="1">
    <location>
        <begin position="206"/>
        <end position="222"/>
    </location>
</feature>
<feature type="transmembrane region" description="Helical" evidence="1">
    <location>
        <begin position="21"/>
        <end position="47"/>
    </location>
</feature>
<dbReference type="RefSeq" id="WP_264600917.1">
    <property type="nucleotide sequence ID" value="NZ_JAOQNS010000004.1"/>
</dbReference>
<keyword evidence="1" id="KW-0812">Transmembrane</keyword>
<gene>
    <name evidence="2" type="ORF">M2319_001587</name>
</gene>
<keyword evidence="1" id="KW-1133">Transmembrane helix</keyword>
<proteinExistence type="predicted"/>
<dbReference type="InterPro" id="IPR011606">
    <property type="entry name" value="Brnchd-chn_aa_trnsp_permease"/>
</dbReference>
<keyword evidence="1" id="KW-0472">Membrane</keyword>